<evidence type="ECO:0000256" key="3">
    <source>
        <dbReference type="ARBA" id="ARBA00022970"/>
    </source>
</evidence>
<keyword evidence="3" id="KW-0029">Amino-acid transport</keyword>
<feature type="domain" description="Leucine-binding protein" evidence="4">
    <location>
        <begin position="34"/>
        <end position="341"/>
    </location>
</feature>
<evidence type="ECO:0000256" key="1">
    <source>
        <dbReference type="ARBA" id="ARBA00010062"/>
    </source>
</evidence>
<proteinExistence type="inferred from homology"/>
<dbReference type="RefSeq" id="WP_137099182.1">
    <property type="nucleotide sequence ID" value="NZ_CP039865.1"/>
</dbReference>
<dbReference type="KEGG" id="paqt:E8L99_08780"/>
<dbReference type="EMBL" id="CP039865">
    <property type="protein sequence ID" value="QCK85849.1"/>
    <property type="molecule type" value="Genomic_DNA"/>
</dbReference>
<dbReference type="Proteomes" id="UP000298588">
    <property type="component" value="Chromosome"/>
</dbReference>
<dbReference type="SUPFAM" id="SSF53822">
    <property type="entry name" value="Periplasmic binding protein-like I"/>
    <property type="match status" value="1"/>
</dbReference>
<dbReference type="AlphaFoldDB" id="A0A4D7QJE4"/>
<dbReference type="InterPro" id="IPR028082">
    <property type="entry name" value="Peripla_BP_I"/>
</dbReference>
<dbReference type="PANTHER" id="PTHR30483">
    <property type="entry name" value="LEUCINE-SPECIFIC-BINDING PROTEIN"/>
    <property type="match status" value="1"/>
</dbReference>
<organism evidence="5 6">
    <name type="scientific">Phreatobacter aquaticus</name>
    <dbReference type="NCBI Taxonomy" id="2570229"/>
    <lineage>
        <taxon>Bacteria</taxon>
        <taxon>Pseudomonadati</taxon>
        <taxon>Pseudomonadota</taxon>
        <taxon>Alphaproteobacteria</taxon>
        <taxon>Hyphomicrobiales</taxon>
        <taxon>Phreatobacteraceae</taxon>
        <taxon>Phreatobacter</taxon>
    </lineage>
</organism>
<dbReference type="InterPro" id="IPR006311">
    <property type="entry name" value="TAT_signal"/>
</dbReference>
<dbReference type="InterPro" id="IPR051010">
    <property type="entry name" value="BCAA_transport"/>
</dbReference>
<reference evidence="5 6" key="1">
    <citation type="submission" date="2019-04" db="EMBL/GenBank/DDBJ databases">
        <title>Phreatobacter aquaticus sp. nov.</title>
        <authorList>
            <person name="Choi A."/>
            <person name="Baek K."/>
        </authorList>
    </citation>
    <scope>NUCLEOTIDE SEQUENCE [LARGE SCALE GENOMIC DNA]</scope>
    <source>
        <strain evidence="5 6">NMCR1094</strain>
    </source>
</reference>
<dbReference type="OrthoDB" id="7374472at2"/>
<dbReference type="PANTHER" id="PTHR30483:SF6">
    <property type="entry name" value="PERIPLASMIC BINDING PROTEIN OF ABC TRANSPORTER FOR NATURAL AMINO ACIDS"/>
    <property type="match status" value="1"/>
</dbReference>
<sequence>MAAIITRRRLLAGASTLGLGLVAAPSILRAQAGPIRIGTLTPLTGAGGQYGPLMANVVKAVAEEVNAAGGLIGRQIQVISEDDQTNAEAGVRAARKLIDVDRVSAIMGTWASAVTTAVAPLCWESKTFLLTVSGADSITQLPHNGWLARTQPNTTLQGRKFGEFALEVSAGKRLFVMMPQTPFTQSTYANMKAVYEKAGGTIELMIYDDKKPSLRTEVDQALRFRPDCIFLGGYLTDTTVLVRDLYRGGYKGKLVGAGYAINQRLSDAVGQPEALEGAYGMNPSPQEGSAGWKKVSEIIKQASPDPFSCQIYDHVNLALMAMAQAKDASGQAIRDNIRKVSQGGGEKVESAVAGIKLIAEGKKVDYDGASGPCDFTDTGDISDVKFRYEEIKAGKATLLRIS</sequence>
<dbReference type="GO" id="GO:0006865">
    <property type="term" value="P:amino acid transport"/>
    <property type="evidence" value="ECO:0007669"/>
    <property type="project" value="UniProtKB-KW"/>
</dbReference>
<evidence type="ECO:0000259" key="4">
    <source>
        <dbReference type="Pfam" id="PF13458"/>
    </source>
</evidence>
<accession>A0A4D7QJE4</accession>
<keyword evidence="3" id="KW-0813">Transport</keyword>
<protein>
    <submittedName>
        <fullName evidence="5">Amino acid ABC transporter substrate-binding protein</fullName>
    </submittedName>
</protein>
<dbReference type="PROSITE" id="PS51318">
    <property type="entry name" value="TAT"/>
    <property type="match status" value="1"/>
</dbReference>
<evidence type="ECO:0000256" key="2">
    <source>
        <dbReference type="ARBA" id="ARBA00022729"/>
    </source>
</evidence>
<keyword evidence="2" id="KW-0732">Signal</keyword>
<evidence type="ECO:0000313" key="6">
    <source>
        <dbReference type="Proteomes" id="UP000298588"/>
    </source>
</evidence>
<comment type="similarity">
    <text evidence="1">Belongs to the leucine-binding protein family.</text>
</comment>
<evidence type="ECO:0000313" key="5">
    <source>
        <dbReference type="EMBL" id="QCK85849.1"/>
    </source>
</evidence>
<name>A0A4D7QJE4_9HYPH</name>
<keyword evidence="6" id="KW-1185">Reference proteome</keyword>
<gene>
    <name evidence="5" type="ORF">E8L99_08780</name>
</gene>
<dbReference type="InterPro" id="IPR028081">
    <property type="entry name" value="Leu-bd"/>
</dbReference>
<dbReference type="Gene3D" id="3.40.50.2300">
    <property type="match status" value="2"/>
</dbReference>
<dbReference type="Pfam" id="PF13458">
    <property type="entry name" value="Peripla_BP_6"/>
    <property type="match status" value="1"/>
</dbReference>